<comment type="caution">
    <text evidence="6">The sequence shown here is derived from an EMBL/GenBank/DDBJ whole genome shotgun (WGS) entry which is preliminary data.</text>
</comment>
<evidence type="ECO:0000256" key="1">
    <source>
        <dbReference type="ARBA" id="ARBA00022603"/>
    </source>
</evidence>
<comment type="similarity">
    <text evidence="3">Belongs to the methyltransferase superfamily. ETFBKMT family.</text>
</comment>
<feature type="non-terminal residue" evidence="6">
    <location>
        <position position="227"/>
    </location>
</feature>
<dbReference type="PANTHER" id="PTHR43648">
    <property type="entry name" value="ELECTRON TRANSFER FLAVOPROTEIN BETA SUBUNIT LYSINE METHYLTRANSFERASE"/>
    <property type="match status" value="1"/>
</dbReference>
<dbReference type="GO" id="GO:0032259">
    <property type="term" value="P:methylation"/>
    <property type="evidence" value="ECO:0007669"/>
    <property type="project" value="UniProtKB-KW"/>
</dbReference>
<proteinExistence type="inferred from homology"/>
<organism evidence="6 7">
    <name type="scientific">Elysia chlorotica</name>
    <name type="common">Eastern emerald elysia</name>
    <name type="synonym">Sea slug</name>
    <dbReference type="NCBI Taxonomy" id="188477"/>
    <lineage>
        <taxon>Eukaryota</taxon>
        <taxon>Metazoa</taxon>
        <taxon>Spiralia</taxon>
        <taxon>Lophotrochozoa</taxon>
        <taxon>Mollusca</taxon>
        <taxon>Gastropoda</taxon>
        <taxon>Heterobranchia</taxon>
        <taxon>Euthyneura</taxon>
        <taxon>Panpulmonata</taxon>
        <taxon>Sacoglossa</taxon>
        <taxon>Placobranchoidea</taxon>
        <taxon>Plakobranchidae</taxon>
        <taxon>Elysia</taxon>
    </lineage>
</organism>
<name>A0A433TP12_ELYCH</name>
<dbReference type="InterPro" id="IPR029063">
    <property type="entry name" value="SAM-dependent_MTases_sf"/>
</dbReference>
<evidence type="ECO:0000256" key="2">
    <source>
        <dbReference type="ARBA" id="ARBA00022679"/>
    </source>
</evidence>
<dbReference type="CDD" id="cd02440">
    <property type="entry name" value="AdoMet_MTases"/>
    <property type="match status" value="1"/>
</dbReference>
<dbReference type="AlphaFoldDB" id="A0A433TP12"/>
<dbReference type="STRING" id="188477.A0A433TP12"/>
<evidence type="ECO:0000256" key="4">
    <source>
        <dbReference type="ARBA" id="ARBA00041867"/>
    </source>
</evidence>
<reference evidence="6 7" key="1">
    <citation type="submission" date="2019-01" db="EMBL/GenBank/DDBJ databases">
        <title>A draft genome assembly of the solar-powered sea slug Elysia chlorotica.</title>
        <authorList>
            <person name="Cai H."/>
            <person name="Li Q."/>
            <person name="Fang X."/>
            <person name="Li J."/>
            <person name="Curtis N.E."/>
            <person name="Altenburger A."/>
            <person name="Shibata T."/>
            <person name="Feng M."/>
            <person name="Maeda T."/>
            <person name="Schwartz J.A."/>
            <person name="Shigenobu S."/>
            <person name="Lundholm N."/>
            <person name="Nishiyama T."/>
            <person name="Yang H."/>
            <person name="Hasebe M."/>
            <person name="Li S."/>
            <person name="Pierce S.K."/>
            <person name="Wang J."/>
        </authorList>
    </citation>
    <scope>NUCLEOTIDE SEQUENCE [LARGE SCALE GENOMIC DNA]</scope>
    <source>
        <strain evidence="6">EC2010</strain>
        <tissue evidence="6">Whole organism of an adult</tissue>
    </source>
</reference>
<dbReference type="Gene3D" id="3.40.50.150">
    <property type="entry name" value="Vaccinia Virus protein VP39"/>
    <property type="match status" value="1"/>
</dbReference>
<dbReference type="OrthoDB" id="194386at2759"/>
<evidence type="ECO:0000313" key="7">
    <source>
        <dbReference type="Proteomes" id="UP000271974"/>
    </source>
</evidence>
<evidence type="ECO:0000256" key="3">
    <source>
        <dbReference type="ARBA" id="ARBA00037932"/>
    </source>
</evidence>
<dbReference type="GO" id="GO:0016279">
    <property type="term" value="F:protein-lysine N-methyltransferase activity"/>
    <property type="evidence" value="ECO:0007669"/>
    <property type="project" value="TreeGrafter"/>
</dbReference>
<keyword evidence="2" id="KW-0808">Transferase</keyword>
<accession>A0A433TP12</accession>
<keyword evidence="1" id="KW-0489">Methyltransferase</keyword>
<dbReference type="Pfam" id="PF06325">
    <property type="entry name" value="PrmA"/>
    <property type="match status" value="1"/>
</dbReference>
<dbReference type="GO" id="GO:0005759">
    <property type="term" value="C:mitochondrial matrix"/>
    <property type="evidence" value="ECO:0007669"/>
    <property type="project" value="TreeGrafter"/>
</dbReference>
<dbReference type="InterPro" id="IPR050078">
    <property type="entry name" value="Ribosomal_L11_MeTrfase_PrmA"/>
</dbReference>
<keyword evidence="7" id="KW-1185">Reference proteome</keyword>
<dbReference type="SUPFAM" id="SSF53335">
    <property type="entry name" value="S-adenosyl-L-methionine-dependent methyltransferases"/>
    <property type="match status" value="1"/>
</dbReference>
<dbReference type="PANTHER" id="PTHR43648:SF1">
    <property type="entry name" value="ELECTRON TRANSFER FLAVOPROTEIN BETA SUBUNIT LYSINE METHYLTRANSFERASE"/>
    <property type="match status" value="1"/>
</dbReference>
<evidence type="ECO:0000256" key="5">
    <source>
        <dbReference type="ARBA" id="ARBA00042266"/>
    </source>
</evidence>
<sequence>MKGAISKTFLRCLIGQHTRLSRDHLTPELVLHLLTPACHLWHANHENSPLDDPFWAFYWPGGQALTRYILDNPGLFQGKRVLDLGSGCGSAAIAATLAGASEAVANDIDPVAEVAVEMNMEKNGVKVKPETYNYLTCEPRLLRETKKFDIILIGDMFYDPDFTHLISQWLRSIHPDSMVLIGDPGRVPFNQHPMKSCLKLLHQYSLRKTSQLENNGLTEASIWLFDK</sequence>
<gene>
    <name evidence="6" type="ORF">EGW08_008936</name>
</gene>
<evidence type="ECO:0000313" key="6">
    <source>
        <dbReference type="EMBL" id="RUS83314.1"/>
    </source>
</evidence>
<protein>
    <recommendedName>
        <fullName evidence="5">ETFB lysine methyltransferase</fullName>
    </recommendedName>
    <alternativeName>
        <fullName evidence="4">Protein N-lysine methyltransferase METTL20</fullName>
    </alternativeName>
</protein>
<dbReference type="Proteomes" id="UP000271974">
    <property type="component" value="Unassembled WGS sequence"/>
</dbReference>
<dbReference type="EMBL" id="RQTK01000249">
    <property type="protein sequence ID" value="RUS83314.1"/>
    <property type="molecule type" value="Genomic_DNA"/>
</dbReference>